<evidence type="ECO:0000313" key="2">
    <source>
        <dbReference type="Proteomes" id="UP001732700"/>
    </source>
</evidence>
<reference evidence="1" key="1">
    <citation type="submission" date="2021-05" db="EMBL/GenBank/DDBJ databases">
        <authorList>
            <person name="Scholz U."/>
            <person name="Mascher M."/>
            <person name="Fiebig A."/>
        </authorList>
    </citation>
    <scope>NUCLEOTIDE SEQUENCE [LARGE SCALE GENOMIC DNA]</scope>
</reference>
<name>A0ACD5V928_AVESA</name>
<evidence type="ECO:0000313" key="1">
    <source>
        <dbReference type="EnsemblPlants" id="AVESA.00010b.r2.2DG0402240.1.CDS"/>
    </source>
</evidence>
<proteinExistence type="predicted"/>
<keyword evidence="2" id="KW-1185">Reference proteome</keyword>
<reference evidence="1" key="2">
    <citation type="submission" date="2025-09" db="UniProtKB">
        <authorList>
            <consortium name="EnsemblPlants"/>
        </authorList>
    </citation>
    <scope>IDENTIFICATION</scope>
</reference>
<accession>A0ACD5V928</accession>
<sequence length="469" mass="53491">MMREILARSYKDLPSHHLRSCFLYLASFPEDYVIDVSDLIELWIAESFIPHTRSHKLEETARNYVSELAQRSLVQVVDRSKVHGWIEKIRVHDILSDWCIEKAREDGFLDVIDKTTGQKGASSSDTTRVYRYSYQNLRSDSLEAAPCWVRTVVCFGLTSVSIPKLRFLRVLHIQNSRLENLPSAIGGCIHVRCLRLRNCESVTLPSSIGQLLYLQTLDLRGTLLDSEVARSIWDITTLRHVFLQNGFRPPALARSKRQQRQTELQTLVLGLPFVATKKTYADMVIFLGQMNQLTTLNLPMRNIPGGMINIVEKMPDLVDAYISRFGMLDKLPAKFPESLQRLVLEADNLTQDPMPTLEKLPCLVVLELTGHTGETISCSNKGFPRLQKLKLGDFRGEWNMAVGAMPKLSHLLLSKYSNLDGLPQALLHIRYLSYIRLTSMPWITEHNDSTLKKLLLKGCEVKRDDFLVI</sequence>
<dbReference type="EnsemblPlants" id="AVESA.00010b.r2.2DG0402240.1">
    <property type="protein sequence ID" value="AVESA.00010b.r2.2DG0402240.1.CDS"/>
    <property type="gene ID" value="AVESA.00010b.r2.2DG0402240"/>
</dbReference>
<dbReference type="Proteomes" id="UP001732700">
    <property type="component" value="Chromosome 2D"/>
</dbReference>
<protein>
    <submittedName>
        <fullName evidence="1">Uncharacterized protein</fullName>
    </submittedName>
</protein>
<organism evidence="1 2">
    <name type="scientific">Avena sativa</name>
    <name type="common">Oat</name>
    <dbReference type="NCBI Taxonomy" id="4498"/>
    <lineage>
        <taxon>Eukaryota</taxon>
        <taxon>Viridiplantae</taxon>
        <taxon>Streptophyta</taxon>
        <taxon>Embryophyta</taxon>
        <taxon>Tracheophyta</taxon>
        <taxon>Spermatophyta</taxon>
        <taxon>Magnoliopsida</taxon>
        <taxon>Liliopsida</taxon>
        <taxon>Poales</taxon>
        <taxon>Poaceae</taxon>
        <taxon>BOP clade</taxon>
        <taxon>Pooideae</taxon>
        <taxon>Poodae</taxon>
        <taxon>Poeae</taxon>
        <taxon>Poeae Chloroplast Group 1 (Aveneae type)</taxon>
        <taxon>Aveninae</taxon>
        <taxon>Avena</taxon>
    </lineage>
</organism>